<feature type="coiled-coil region" evidence="5">
    <location>
        <begin position="213"/>
        <end position="240"/>
    </location>
</feature>
<dbReference type="GO" id="GO:0005576">
    <property type="term" value="C:extracellular region"/>
    <property type="evidence" value="ECO:0007669"/>
    <property type="project" value="TreeGrafter"/>
</dbReference>
<keyword evidence="3" id="KW-1133">Transmembrane helix</keyword>
<dbReference type="Proteomes" id="UP000886162">
    <property type="component" value="Unassembled WGS sequence"/>
</dbReference>
<dbReference type="GO" id="GO:0016020">
    <property type="term" value="C:membrane"/>
    <property type="evidence" value="ECO:0007669"/>
    <property type="project" value="InterPro"/>
</dbReference>
<organism evidence="6">
    <name type="scientific">Geoalkalibacter subterraneus</name>
    <dbReference type="NCBI Taxonomy" id="483547"/>
    <lineage>
        <taxon>Bacteria</taxon>
        <taxon>Pseudomonadati</taxon>
        <taxon>Thermodesulfobacteriota</taxon>
        <taxon>Desulfuromonadia</taxon>
        <taxon>Desulfuromonadales</taxon>
        <taxon>Geoalkalibacteraceae</taxon>
        <taxon>Geoalkalibacter</taxon>
    </lineage>
</organism>
<comment type="caution">
    <text evidence="6">The sequence shown here is derived from an EMBL/GenBank/DDBJ whole genome shotgun (WGS) entry which is preliminary data.</text>
</comment>
<dbReference type="AlphaFoldDB" id="A0A831LJ06"/>
<dbReference type="PANTHER" id="PTHR39344:SF1">
    <property type="entry name" value="UPF0182 PROTEIN SLL1060"/>
    <property type="match status" value="1"/>
</dbReference>
<name>A0A831LJ06_9BACT</name>
<evidence type="ECO:0000256" key="3">
    <source>
        <dbReference type="ARBA" id="ARBA00022989"/>
    </source>
</evidence>
<accession>A0A831LJ06</accession>
<sequence length="244" mass="27916">DIFTVQTEMLLQYHMEDPVVFYNKEDQWSIPVQSSFGQTQPLKPYYIVGRLPGETREEFLLIQPFTPANRHNLVGWITARNDGEHYGQIVLFRFPTGRHVDGPNQVEARIDNDAVISEQFTLWGQVGSEVFRGILLVIPLGEAILYAEPVFLKPEALDFPELRRIILVDSRQVVMHQTMDTSIRALAGELPAVALVADEGLKDFEPKQFEFTADALERIREGLQEVVEKLQGTLDQIKRMIPRQ</sequence>
<keyword evidence="2" id="KW-0812">Transmembrane</keyword>
<keyword evidence="1" id="KW-1003">Cell membrane</keyword>
<evidence type="ECO:0000256" key="4">
    <source>
        <dbReference type="ARBA" id="ARBA00023136"/>
    </source>
</evidence>
<dbReference type="InterPro" id="IPR005372">
    <property type="entry name" value="UPF0182"/>
</dbReference>
<evidence type="ECO:0000256" key="2">
    <source>
        <dbReference type="ARBA" id="ARBA00022692"/>
    </source>
</evidence>
<keyword evidence="5" id="KW-0175">Coiled coil</keyword>
<proteinExistence type="predicted"/>
<evidence type="ECO:0000313" key="6">
    <source>
        <dbReference type="EMBL" id="HDR46798.1"/>
    </source>
</evidence>
<gene>
    <name evidence="6" type="ORF">ENN94_03755</name>
</gene>
<evidence type="ECO:0000256" key="5">
    <source>
        <dbReference type="SAM" id="Coils"/>
    </source>
</evidence>
<evidence type="ECO:0000256" key="1">
    <source>
        <dbReference type="ARBA" id="ARBA00022475"/>
    </source>
</evidence>
<feature type="non-terminal residue" evidence="6">
    <location>
        <position position="1"/>
    </location>
</feature>
<dbReference type="PANTHER" id="PTHR39344">
    <property type="entry name" value="UPF0182 PROTEIN SLL1060"/>
    <property type="match status" value="1"/>
</dbReference>
<reference evidence="6" key="1">
    <citation type="journal article" date="2020" name="mSystems">
        <title>Genome- and Community-Level Interaction Insights into Carbon Utilization and Element Cycling Functions of Hydrothermarchaeota in Hydrothermal Sediment.</title>
        <authorList>
            <person name="Zhou Z."/>
            <person name="Liu Y."/>
            <person name="Xu W."/>
            <person name="Pan J."/>
            <person name="Luo Z.H."/>
            <person name="Li M."/>
        </authorList>
    </citation>
    <scope>NUCLEOTIDE SEQUENCE [LARGE SCALE GENOMIC DNA]</scope>
    <source>
        <strain evidence="6">SpSt-1220</strain>
    </source>
</reference>
<dbReference type="EMBL" id="DSDO01000260">
    <property type="protein sequence ID" value="HDR46798.1"/>
    <property type="molecule type" value="Genomic_DNA"/>
</dbReference>
<protein>
    <submittedName>
        <fullName evidence="6">UPF0182 family protein</fullName>
    </submittedName>
</protein>
<dbReference type="Pfam" id="PF03699">
    <property type="entry name" value="UPF0182"/>
    <property type="match status" value="1"/>
</dbReference>
<keyword evidence="4" id="KW-0472">Membrane</keyword>